<evidence type="ECO:0000256" key="2">
    <source>
        <dbReference type="ARBA" id="ARBA00022679"/>
    </source>
</evidence>
<evidence type="ECO:0000259" key="6">
    <source>
        <dbReference type="PROSITE" id="PS50011"/>
    </source>
</evidence>
<organism evidence="7 8">
    <name type="scientific">Mycobacterium paraffinicum</name>
    <dbReference type="NCBI Taxonomy" id="53378"/>
    <lineage>
        <taxon>Bacteria</taxon>
        <taxon>Bacillati</taxon>
        <taxon>Actinomycetota</taxon>
        <taxon>Actinomycetes</taxon>
        <taxon>Mycobacteriales</taxon>
        <taxon>Mycobacteriaceae</taxon>
        <taxon>Mycobacterium</taxon>
    </lineage>
</organism>
<dbReference type="PROSITE" id="PS50011">
    <property type="entry name" value="PROTEIN_KINASE_DOM"/>
    <property type="match status" value="1"/>
</dbReference>
<dbReference type="SUPFAM" id="SSF56112">
    <property type="entry name" value="Protein kinase-like (PK-like)"/>
    <property type="match status" value="1"/>
</dbReference>
<evidence type="ECO:0000313" key="7">
    <source>
        <dbReference type="EMBL" id="GAA4536139.1"/>
    </source>
</evidence>
<accession>A0ABP8RDA6</accession>
<feature type="domain" description="Protein kinase" evidence="6">
    <location>
        <begin position="1"/>
        <end position="123"/>
    </location>
</feature>
<dbReference type="PROSITE" id="PS00108">
    <property type="entry name" value="PROTEIN_KINASE_ST"/>
    <property type="match status" value="1"/>
</dbReference>
<dbReference type="Gene3D" id="1.10.510.10">
    <property type="entry name" value="Transferase(Phosphotransferase) domain 1"/>
    <property type="match status" value="1"/>
</dbReference>
<comment type="caution">
    <text evidence="7">The sequence shown here is derived from an EMBL/GenBank/DDBJ whole genome shotgun (WGS) entry which is preliminary data.</text>
</comment>
<evidence type="ECO:0000313" key="8">
    <source>
        <dbReference type="Proteomes" id="UP001501417"/>
    </source>
</evidence>
<keyword evidence="3" id="KW-0547">Nucleotide-binding</keyword>
<dbReference type="PANTHER" id="PTHR43671">
    <property type="entry name" value="SERINE/THREONINE-PROTEIN KINASE NEK"/>
    <property type="match status" value="1"/>
</dbReference>
<proteinExistence type="predicted"/>
<dbReference type="Pfam" id="PF00069">
    <property type="entry name" value="Pkinase"/>
    <property type="match status" value="1"/>
</dbReference>
<evidence type="ECO:0000256" key="1">
    <source>
        <dbReference type="ARBA" id="ARBA00012513"/>
    </source>
</evidence>
<dbReference type="Proteomes" id="UP001501417">
    <property type="component" value="Unassembled WGS sequence"/>
</dbReference>
<evidence type="ECO:0000256" key="3">
    <source>
        <dbReference type="ARBA" id="ARBA00022741"/>
    </source>
</evidence>
<name>A0ABP8RDA6_9MYCO</name>
<dbReference type="InterPro" id="IPR008271">
    <property type="entry name" value="Ser/Thr_kinase_AS"/>
</dbReference>
<keyword evidence="8" id="KW-1185">Reference proteome</keyword>
<dbReference type="InterPro" id="IPR050660">
    <property type="entry name" value="NEK_Ser/Thr_kinase"/>
</dbReference>
<keyword evidence="5" id="KW-0067">ATP-binding</keyword>
<keyword evidence="4" id="KW-0418">Kinase</keyword>
<reference evidence="8" key="1">
    <citation type="journal article" date="2019" name="Int. J. Syst. Evol. Microbiol.">
        <title>The Global Catalogue of Microorganisms (GCM) 10K type strain sequencing project: providing services to taxonomists for standard genome sequencing and annotation.</title>
        <authorList>
            <consortium name="The Broad Institute Genomics Platform"/>
            <consortium name="The Broad Institute Genome Sequencing Center for Infectious Disease"/>
            <person name="Wu L."/>
            <person name="Ma J."/>
        </authorList>
    </citation>
    <scope>NUCLEOTIDE SEQUENCE [LARGE SCALE GENOMIC DNA]</scope>
    <source>
        <strain evidence="8">JCM 17782</strain>
    </source>
</reference>
<dbReference type="CDD" id="cd14014">
    <property type="entry name" value="STKc_PknB_like"/>
    <property type="match status" value="1"/>
</dbReference>
<dbReference type="InterPro" id="IPR000719">
    <property type="entry name" value="Prot_kinase_dom"/>
</dbReference>
<dbReference type="SMART" id="SM00220">
    <property type="entry name" value="S_TKc"/>
    <property type="match status" value="1"/>
</dbReference>
<dbReference type="EMBL" id="BAABGF010000013">
    <property type="protein sequence ID" value="GAA4536139.1"/>
    <property type="molecule type" value="Genomic_DNA"/>
</dbReference>
<evidence type="ECO:0000256" key="5">
    <source>
        <dbReference type="ARBA" id="ARBA00022840"/>
    </source>
</evidence>
<dbReference type="EC" id="2.7.11.1" evidence="1"/>
<gene>
    <name evidence="7" type="ORF">GCM10023161_10730</name>
</gene>
<keyword evidence="2" id="KW-0808">Transferase</keyword>
<protein>
    <recommendedName>
        <fullName evidence="1">non-specific serine/threonine protein kinase</fullName>
        <ecNumber evidence="1">2.7.11.1</ecNumber>
    </recommendedName>
</protein>
<dbReference type="PANTHER" id="PTHR43671:SF13">
    <property type="entry name" value="SERINE_THREONINE-PROTEIN KINASE NEK2"/>
    <property type="match status" value="1"/>
</dbReference>
<sequence>MHIVEQVARAVHAAHKIGLVHRDIKPSNILLDESDFAYLIDFGIARILGETGLTGTDAVVGTLRYMAPERFRVGQPDARSDIYALACVLYECLTGVAPYPGDSIEHQLAGHLSAPPPRPSDSA</sequence>
<dbReference type="InterPro" id="IPR011009">
    <property type="entry name" value="Kinase-like_dom_sf"/>
</dbReference>
<evidence type="ECO:0000256" key="4">
    <source>
        <dbReference type="ARBA" id="ARBA00022777"/>
    </source>
</evidence>